<dbReference type="OMA" id="MARQNML"/>
<name>A0A4W4G4S8_ELEEL</name>
<dbReference type="AlphaFoldDB" id="A0A4W4G4S8"/>
<protein>
    <submittedName>
        <fullName evidence="1">Uncharacterized protein</fullName>
    </submittedName>
</protein>
<organism evidence="1 2">
    <name type="scientific">Electrophorus electricus</name>
    <name type="common">Electric eel</name>
    <name type="synonym">Gymnotus electricus</name>
    <dbReference type="NCBI Taxonomy" id="8005"/>
    <lineage>
        <taxon>Eukaryota</taxon>
        <taxon>Metazoa</taxon>
        <taxon>Chordata</taxon>
        <taxon>Craniata</taxon>
        <taxon>Vertebrata</taxon>
        <taxon>Euteleostomi</taxon>
        <taxon>Actinopterygii</taxon>
        <taxon>Neopterygii</taxon>
        <taxon>Teleostei</taxon>
        <taxon>Ostariophysi</taxon>
        <taxon>Gymnotiformes</taxon>
        <taxon>Gymnotoidei</taxon>
        <taxon>Gymnotidae</taxon>
        <taxon>Electrophorus</taxon>
    </lineage>
</organism>
<evidence type="ECO:0000313" key="2">
    <source>
        <dbReference type="Proteomes" id="UP000314983"/>
    </source>
</evidence>
<reference evidence="2" key="1">
    <citation type="journal article" date="2014" name="Science">
        <title>Nonhuman genetics. Genomic basis for the convergent evolution of electric organs.</title>
        <authorList>
            <person name="Gallant J.R."/>
            <person name="Traeger L.L."/>
            <person name="Volkening J.D."/>
            <person name="Moffett H."/>
            <person name="Chen P.H."/>
            <person name="Novina C.D."/>
            <person name="Phillips G.N.Jr."/>
            <person name="Anand R."/>
            <person name="Wells G.B."/>
            <person name="Pinch M."/>
            <person name="Guth R."/>
            <person name="Unguez G.A."/>
            <person name="Albert J.S."/>
            <person name="Zakon H.H."/>
            <person name="Samanta M.P."/>
            <person name="Sussman M.R."/>
        </authorList>
    </citation>
    <scope>NUCLEOTIDE SEQUENCE [LARGE SCALE GENOMIC DNA]</scope>
</reference>
<dbReference type="Ensembl" id="ENSEEET00000032859.2">
    <property type="protein sequence ID" value="ENSEEEP00000032471.2"/>
    <property type="gene ID" value="ENSEEEG00000015480.2"/>
</dbReference>
<reference evidence="1" key="5">
    <citation type="submission" date="2025-09" db="UniProtKB">
        <authorList>
            <consortium name="Ensembl"/>
        </authorList>
    </citation>
    <scope>IDENTIFICATION</scope>
</reference>
<gene>
    <name evidence="1" type="primary">PTRH1</name>
</gene>
<accession>A0A4W4G4S8</accession>
<proteinExistence type="predicted"/>
<keyword evidence="2" id="KW-1185">Reference proteome</keyword>
<dbReference type="Proteomes" id="UP000314983">
    <property type="component" value="Chromosome 4"/>
</dbReference>
<reference evidence="1" key="3">
    <citation type="submission" date="2020-05" db="EMBL/GenBank/DDBJ databases">
        <title>Electrophorus electricus (electric eel) genome, fEleEle1, primary haplotype.</title>
        <authorList>
            <person name="Myers G."/>
            <person name="Meyer A."/>
            <person name="Fedrigo O."/>
            <person name="Formenti G."/>
            <person name="Rhie A."/>
            <person name="Tracey A."/>
            <person name="Sims Y."/>
            <person name="Jarvis E.D."/>
        </authorList>
    </citation>
    <scope>NUCLEOTIDE SEQUENCE [LARGE SCALE GENOMIC DNA]</scope>
</reference>
<sequence length="118" mass="12564">VALLMDATLPSTGSGLVAVHVLHGRKLLGAHGALVLLVGVRPVDVGEQGTLIAKDLGAVDALQLRSVRELRMARQNMLLQLVRLAEGLLAVVAHVQVLVLAPGHRHHLQCETRAELKC</sequence>
<dbReference type="GeneTree" id="ENSGT00960000187150"/>
<reference evidence="1" key="4">
    <citation type="submission" date="2025-08" db="UniProtKB">
        <authorList>
            <consortium name="Ensembl"/>
        </authorList>
    </citation>
    <scope>IDENTIFICATION</scope>
</reference>
<reference evidence="2" key="2">
    <citation type="journal article" date="2017" name="Sci. Adv.">
        <title>A tail of two voltages: Proteomic comparison of the three electric organs of the electric eel.</title>
        <authorList>
            <person name="Traeger L.L."/>
            <person name="Sabat G."/>
            <person name="Barrett-Wilt G.A."/>
            <person name="Wells G.B."/>
            <person name="Sussman M.R."/>
        </authorList>
    </citation>
    <scope>NUCLEOTIDE SEQUENCE [LARGE SCALE GENOMIC DNA]</scope>
</reference>
<evidence type="ECO:0000313" key="1">
    <source>
        <dbReference type="Ensembl" id="ENSEEEP00000032471.2"/>
    </source>
</evidence>